<accession>A0A9P9FPK4</accession>
<keyword evidence="1" id="KW-1133">Transmembrane helix</keyword>
<name>A0A9P9FPK4_9HYPO</name>
<reference evidence="2" key="1">
    <citation type="journal article" date="2021" name="Nat. Commun.">
        <title>Genetic determinants of endophytism in the Arabidopsis root mycobiome.</title>
        <authorList>
            <person name="Mesny F."/>
            <person name="Miyauchi S."/>
            <person name="Thiergart T."/>
            <person name="Pickel B."/>
            <person name="Atanasova L."/>
            <person name="Karlsson M."/>
            <person name="Huettel B."/>
            <person name="Barry K.W."/>
            <person name="Haridas S."/>
            <person name="Chen C."/>
            <person name="Bauer D."/>
            <person name="Andreopoulos W."/>
            <person name="Pangilinan J."/>
            <person name="LaButti K."/>
            <person name="Riley R."/>
            <person name="Lipzen A."/>
            <person name="Clum A."/>
            <person name="Drula E."/>
            <person name="Henrissat B."/>
            <person name="Kohler A."/>
            <person name="Grigoriev I.V."/>
            <person name="Martin F.M."/>
            <person name="Hacquard S."/>
        </authorList>
    </citation>
    <scope>NUCLEOTIDE SEQUENCE</scope>
    <source>
        <strain evidence="2">MPI-CAGE-AT-0147</strain>
    </source>
</reference>
<evidence type="ECO:0000313" key="3">
    <source>
        <dbReference type="Proteomes" id="UP000738349"/>
    </source>
</evidence>
<keyword evidence="1" id="KW-0812">Transmembrane</keyword>
<dbReference type="OrthoDB" id="5101902at2759"/>
<keyword evidence="1" id="KW-0472">Membrane</keyword>
<evidence type="ECO:0000256" key="1">
    <source>
        <dbReference type="SAM" id="Phobius"/>
    </source>
</evidence>
<dbReference type="Proteomes" id="UP000738349">
    <property type="component" value="Unassembled WGS sequence"/>
</dbReference>
<dbReference type="AlphaFoldDB" id="A0A9P9FPK4"/>
<gene>
    <name evidence="2" type="ORF">EDB81DRAFT_876097</name>
</gene>
<organism evidence="2 3">
    <name type="scientific">Dactylonectria macrodidyma</name>
    <dbReference type="NCBI Taxonomy" id="307937"/>
    <lineage>
        <taxon>Eukaryota</taxon>
        <taxon>Fungi</taxon>
        <taxon>Dikarya</taxon>
        <taxon>Ascomycota</taxon>
        <taxon>Pezizomycotina</taxon>
        <taxon>Sordariomycetes</taxon>
        <taxon>Hypocreomycetidae</taxon>
        <taxon>Hypocreales</taxon>
        <taxon>Nectriaceae</taxon>
        <taxon>Dactylonectria</taxon>
    </lineage>
</organism>
<proteinExistence type="predicted"/>
<sequence length="102" mass="10851">MSTGPNSFDRLLSFLTTLLLTGIVVILAMLLVEFKRLSKDGGGIVVRIDEAPQVEVYATIASSPVYVSALPSILAGIDRVLENGIRNRIEGSVCGGSIIFVD</sequence>
<dbReference type="EMBL" id="JAGMUV010000002">
    <property type="protein sequence ID" value="KAH7170048.1"/>
    <property type="molecule type" value="Genomic_DNA"/>
</dbReference>
<keyword evidence="3" id="KW-1185">Reference proteome</keyword>
<protein>
    <submittedName>
        <fullName evidence="2">Uncharacterized protein</fullName>
    </submittedName>
</protein>
<comment type="caution">
    <text evidence="2">The sequence shown here is derived from an EMBL/GenBank/DDBJ whole genome shotgun (WGS) entry which is preliminary data.</text>
</comment>
<feature type="transmembrane region" description="Helical" evidence="1">
    <location>
        <begin position="12"/>
        <end position="32"/>
    </location>
</feature>
<evidence type="ECO:0000313" key="2">
    <source>
        <dbReference type="EMBL" id="KAH7170048.1"/>
    </source>
</evidence>